<proteinExistence type="predicted"/>
<dbReference type="InterPro" id="IPR008490">
    <property type="entry name" value="Transposase_InsH_N"/>
</dbReference>
<dbReference type="EMBL" id="JBHSAY010000026">
    <property type="protein sequence ID" value="MFC4135820.1"/>
    <property type="molecule type" value="Genomic_DNA"/>
</dbReference>
<reference evidence="4" key="1">
    <citation type="journal article" date="2019" name="Int. J. Syst. Evol. Microbiol.">
        <title>The Global Catalogue of Microorganisms (GCM) 10K type strain sequencing project: providing services to taxonomists for standard genome sequencing and annotation.</title>
        <authorList>
            <consortium name="The Broad Institute Genomics Platform"/>
            <consortium name="The Broad Institute Genome Sequencing Center for Infectious Disease"/>
            <person name="Wu L."/>
            <person name="Ma J."/>
        </authorList>
    </citation>
    <scope>NUCLEOTIDE SEQUENCE [LARGE SCALE GENOMIC DNA]</scope>
    <source>
        <strain evidence="4">CGMCC 4.7289</strain>
    </source>
</reference>
<dbReference type="Pfam" id="PF05598">
    <property type="entry name" value="DUF772"/>
    <property type="match status" value="1"/>
</dbReference>
<protein>
    <submittedName>
        <fullName evidence="3">Transposase</fullName>
    </submittedName>
</protein>
<name>A0ABV8LYF6_9ACTN</name>
<evidence type="ECO:0000313" key="4">
    <source>
        <dbReference type="Proteomes" id="UP001595816"/>
    </source>
</evidence>
<evidence type="ECO:0000313" key="3">
    <source>
        <dbReference type="EMBL" id="MFC4135820.1"/>
    </source>
</evidence>
<organism evidence="3 4">
    <name type="scientific">Hamadaea flava</name>
    <dbReference type="NCBI Taxonomy" id="1742688"/>
    <lineage>
        <taxon>Bacteria</taxon>
        <taxon>Bacillati</taxon>
        <taxon>Actinomycetota</taxon>
        <taxon>Actinomycetes</taxon>
        <taxon>Micromonosporales</taxon>
        <taxon>Micromonosporaceae</taxon>
        <taxon>Hamadaea</taxon>
    </lineage>
</organism>
<gene>
    <name evidence="3" type="ORF">ACFOZ4_34860</name>
</gene>
<accession>A0ABV8LYF6</accession>
<feature type="domain" description="Transposase InsH N-terminal" evidence="2">
    <location>
        <begin position="12"/>
        <end position="84"/>
    </location>
</feature>
<dbReference type="Proteomes" id="UP001595816">
    <property type="component" value="Unassembled WGS sequence"/>
</dbReference>
<keyword evidence="4" id="KW-1185">Reference proteome</keyword>
<sequence length="173" mass="19059">MWIHDRLQELFTDDDFAGWFPVDGRRGVSPARLALASVLQYAENLTDRQAAPAVACRIDWKYCLGMELDEPGPDFSVLSEFRDRLAEDDRADRLLALMVDRLVEGWEKPLAFASSASSRTISGSAGGRPATTSTSGIHVAGSRDGVPTRQVHHRRPAPLAVDRPRHTASQHLA</sequence>
<evidence type="ECO:0000259" key="2">
    <source>
        <dbReference type="Pfam" id="PF05598"/>
    </source>
</evidence>
<evidence type="ECO:0000256" key="1">
    <source>
        <dbReference type="SAM" id="MobiDB-lite"/>
    </source>
</evidence>
<dbReference type="RefSeq" id="WP_253763209.1">
    <property type="nucleotide sequence ID" value="NZ_JAMZDZ010000001.1"/>
</dbReference>
<feature type="region of interest" description="Disordered" evidence="1">
    <location>
        <begin position="117"/>
        <end position="173"/>
    </location>
</feature>
<comment type="caution">
    <text evidence="3">The sequence shown here is derived from an EMBL/GenBank/DDBJ whole genome shotgun (WGS) entry which is preliminary data.</text>
</comment>